<dbReference type="InterPro" id="IPR029036">
    <property type="entry name" value="P5CR_dimer"/>
</dbReference>
<dbReference type="InterPro" id="IPR008927">
    <property type="entry name" value="6-PGluconate_DH-like_C_sf"/>
</dbReference>
<dbReference type="SUPFAM" id="SSF48179">
    <property type="entry name" value="6-phosphogluconate dehydrogenase C-terminal domain-like"/>
    <property type="match status" value="1"/>
</dbReference>
<evidence type="ECO:0000256" key="5">
    <source>
        <dbReference type="NCBIfam" id="TIGR00112"/>
    </source>
</evidence>
<keyword evidence="4 6" id="KW-0641">Proline biosynthesis</keyword>
<dbReference type="Pfam" id="PF03807">
    <property type="entry name" value="F420_oxidored"/>
    <property type="match status" value="1"/>
</dbReference>
<comment type="pathway">
    <text evidence="4 6">Amino-acid biosynthesis; L-proline biosynthesis; L-proline from L-glutamate 5-semialdehyde: step 1/1.</text>
</comment>
<keyword evidence="2 4" id="KW-0521">NADP</keyword>
<name>A0ABX1UDZ7_9VIBR</name>
<feature type="domain" description="Pyrroline-5-carboxylate reductase catalytic N-terminal" evidence="7">
    <location>
        <begin position="8"/>
        <end position="101"/>
    </location>
</feature>
<evidence type="ECO:0000313" key="9">
    <source>
        <dbReference type="EMBL" id="NMR71688.1"/>
    </source>
</evidence>
<protein>
    <recommendedName>
        <fullName evidence="4 5">Pyrroline-5-carboxylate reductase</fullName>
        <shortName evidence="4">P5C reductase</shortName>
        <shortName evidence="4">P5CR</shortName>
        <ecNumber evidence="4 5">1.5.1.2</ecNumber>
    </recommendedName>
    <alternativeName>
        <fullName evidence="4">PCA reductase</fullName>
    </alternativeName>
</protein>
<dbReference type="Pfam" id="PF14748">
    <property type="entry name" value="P5CR_dimer"/>
    <property type="match status" value="1"/>
</dbReference>
<organism evidence="9 10">
    <name type="scientific">Vibrio breoganii</name>
    <dbReference type="NCBI Taxonomy" id="553239"/>
    <lineage>
        <taxon>Bacteria</taxon>
        <taxon>Pseudomonadati</taxon>
        <taxon>Pseudomonadota</taxon>
        <taxon>Gammaproteobacteria</taxon>
        <taxon>Vibrionales</taxon>
        <taxon>Vibrionaceae</taxon>
        <taxon>Vibrio</taxon>
    </lineage>
</organism>
<keyword evidence="4 6" id="KW-0028">Amino-acid biosynthesis</keyword>
<dbReference type="Gene3D" id="3.40.50.720">
    <property type="entry name" value="NAD(P)-binding Rossmann-like Domain"/>
    <property type="match status" value="1"/>
</dbReference>
<evidence type="ECO:0000256" key="2">
    <source>
        <dbReference type="ARBA" id="ARBA00022857"/>
    </source>
</evidence>
<dbReference type="SUPFAM" id="SSF51735">
    <property type="entry name" value="NAD(P)-binding Rossmann-fold domains"/>
    <property type="match status" value="1"/>
</dbReference>
<comment type="subcellular location">
    <subcellularLocation>
        <location evidence="4">Cytoplasm</location>
    </subcellularLocation>
</comment>
<dbReference type="InterPro" id="IPR036291">
    <property type="entry name" value="NAD(P)-bd_dom_sf"/>
</dbReference>
<keyword evidence="3 4" id="KW-0560">Oxidoreductase</keyword>
<dbReference type="InterPro" id="IPR000304">
    <property type="entry name" value="Pyrroline-COOH_reductase"/>
</dbReference>
<comment type="caution">
    <text evidence="9">The sequence shown here is derived from an EMBL/GenBank/DDBJ whole genome shotgun (WGS) entry which is preliminary data.</text>
</comment>
<dbReference type="Proteomes" id="UP000590068">
    <property type="component" value="Unassembled WGS sequence"/>
</dbReference>
<keyword evidence="10" id="KW-1185">Reference proteome</keyword>
<proteinExistence type="inferred from homology"/>
<feature type="domain" description="Pyrroline-5-carboxylate reductase dimerisation" evidence="8">
    <location>
        <begin position="165"/>
        <end position="270"/>
    </location>
</feature>
<comment type="similarity">
    <text evidence="1 4 6">Belongs to the pyrroline-5-carboxylate reductase family.</text>
</comment>
<dbReference type="PIRSF" id="PIRSF000193">
    <property type="entry name" value="Pyrrol-5-carb_rd"/>
    <property type="match status" value="1"/>
</dbReference>
<comment type="function">
    <text evidence="4">Catalyzes the reduction of 1-pyrroline-5-carboxylate (PCA) to L-proline.</text>
</comment>
<dbReference type="HAMAP" id="MF_01925">
    <property type="entry name" value="P5C_reductase"/>
    <property type="match status" value="1"/>
</dbReference>
<dbReference type="PROSITE" id="PS00521">
    <property type="entry name" value="P5CR"/>
    <property type="match status" value="1"/>
</dbReference>
<dbReference type="Gene3D" id="1.10.3730.10">
    <property type="entry name" value="ProC C-terminal domain-like"/>
    <property type="match status" value="1"/>
</dbReference>
<comment type="catalytic activity">
    <reaction evidence="4">
        <text>L-proline + NAD(+) = (S)-1-pyrroline-5-carboxylate + NADH + 2 H(+)</text>
        <dbReference type="Rhea" id="RHEA:14105"/>
        <dbReference type="ChEBI" id="CHEBI:15378"/>
        <dbReference type="ChEBI" id="CHEBI:17388"/>
        <dbReference type="ChEBI" id="CHEBI:57540"/>
        <dbReference type="ChEBI" id="CHEBI:57945"/>
        <dbReference type="ChEBI" id="CHEBI:60039"/>
        <dbReference type="EC" id="1.5.1.2"/>
    </reaction>
</comment>
<keyword evidence="4" id="KW-0963">Cytoplasm</keyword>
<dbReference type="InterPro" id="IPR053790">
    <property type="entry name" value="P5CR-like_CS"/>
</dbReference>
<evidence type="ECO:0000259" key="8">
    <source>
        <dbReference type="Pfam" id="PF14748"/>
    </source>
</evidence>
<dbReference type="GO" id="GO:0004735">
    <property type="term" value="F:pyrroline-5-carboxylate reductase activity"/>
    <property type="evidence" value="ECO:0007669"/>
    <property type="project" value="UniProtKB-EC"/>
</dbReference>
<evidence type="ECO:0000256" key="3">
    <source>
        <dbReference type="ARBA" id="ARBA00023002"/>
    </source>
</evidence>
<dbReference type="PANTHER" id="PTHR11645:SF0">
    <property type="entry name" value="PYRROLINE-5-CARBOXYLATE REDUCTASE 3"/>
    <property type="match status" value="1"/>
</dbReference>
<dbReference type="EC" id="1.5.1.2" evidence="4 5"/>
<comment type="catalytic activity">
    <reaction evidence="4 6">
        <text>L-proline + NADP(+) = (S)-1-pyrroline-5-carboxylate + NADPH + 2 H(+)</text>
        <dbReference type="Rhea" id="RHEA:14109"/>
        <dbReference type="ChEBI" id="CHEBI:15378"/>
        <dbReference type="ChEBI" id="CHEBI:17388"/>
        <dbReference type="ChEBI" id="CHEBI:57783"/>
        <dbReference type="ChEBI" id="CHEBI:58349"/>
        <dbReference type="ChEBI" id="CHEBI:60039"/>
        <dbReference type="EC" id="1.5.1.2"/>
    </reaction>
</comment>
<gene>
    <name evidence="4" type="primary">proC</name>
    <name evidence="9" type="ORF">HJ568_17300</name>
</gene>
<accession>A0ABX1UDZ7</accession>
<dbReference type="EMBL" id="JABCJR010000046">
    <property type="protein sequence ID" value="NMR71688.1"/>
    <property type="molecule type" value="Genomic_DNA"/>
</dbReference>
<evidence type="ECO:0000256" key="6">
    <source>
        <dbReference type="RuleBase" id="RU003903"/>
    </source>
</evidence>
<reference evidence="9 10" key="1">
    <citation type="submission" date="2020-04" db="EMBL/GenBank/DDBJ databases">
        <title>WGS-Seq of Vibrio isolated by the O'Toole Lab.</title>
        <authorList>
            <person name="Mckone K.P."/>
            <person name="Whitaker R."/>
            <person name="Sevigney J.L."/>
            <person name="Herring J.B."/>
            <person name="O'Toole G."/>
        </authorList>
    </citation>
    <scope>NUCLEOTIDE SEQUENCE [LARGE SCALE GENOMIC DNA]</scope>
    <source>
        <strain evidence="9 10">BS_02</strain>
    </source>
</reference>
<sequence>MANSARNIAFIGSGNMASSIIAGLLDSGYPANALTATAPSQQSRDRISQRFSITATSDNRAAITQADVIVLSVKPQIMSEVLAELSDIDFSNKLLISIAAGITIPRLQSMLGQDADFVRVMPNTPSLLGLGMSGLYAPEQISEEDRAFAGELMQAVGKICWVETEAQINSIIAAAGSSPAYFFLFMEAMQQEAIAQGFDKDTARMLVQQSAIGAAQMVAENPELELSTLRQQVTSKGGTTAEAIATFNQHQLSDTVATAMQAAVKRAQEMESLF</sequence>
<dbReference type="InterPro" id="IPR028939">
    <property type="entry name" value="P5C_Rdtase_cat_N"/>
</dbReference>
<evidence type="ECO:0000256" key="4">
    <source>
        <dbReference type="HAMAP-Rule" id="MF_01925"/>
    </source>
</evidence>
<evidence type="ECO:0000259" key="7">
    <source>
        <dbReference type="Pfam" id="PF03807"/>
    </source>
</evidence>
<evidence type="ECO:0000256" key="1">
    <source>
        <dbReference type="ARBA" id="ARBA00005525"/>
    </source>
</evidence>
<dbReference type="NCBIfam" id="TIGR00112">
    <property type="entry name" value="proC"/>
    <property type="match status" value="1"/>
</dbReference>
<dbReference type="PANTHER" id="PTHR11645">
    <property type="entry name" value="PYRROLINE-5-CARBOXYLATE REDUCTASE"/>
    <property type="match status" value="1"/>
</dbReference>
<evidence type="ECO:0000313" key="10">
    <source>
        <dbReference type="Proteomes" id="UP000590068"/>
    </source>
</evidence>
<dbReference type="RefSeq" id="WP_017027142.1">
    <property type="nucleotide sequence ID" value="NZ_CP016177.1"/>
</dbReference>